<organism evidence="5 6">
    <name type="scientific">Brassica cretica</name>
    <name type="common">Mustard</name>
    <dbReference type="NCBI Taxonomy" id="69181"/>
    <lineage>
        <taxon>Eukaryota</taxon>
        <taxon>Viridiplantae</taxon>
        <taxon>Streptophyta</taxon>
        <taxon>Embryophyta</taxon>
        <taxon>Tracheophyta</taxon>
        <taxon>Spermatophyta</taxon>
        <taxon>Magnoliopsida</taxon>
        <taxon>eudicotyledons</taxon>
        <taxon>Gunneridae</taxon>
        <taxon>Pentapetalae</taxon>
        <taxon>rosids</taxon>
        <taxon>malvids</taxon>
        <taxon>Brassicales</taxon>
        <taxon>Brassicaceae</taxon>
        <taxon>Brassiceae</taxon>
        <taxon>Brassica</taxon>
    </lineage>
</organism>
<proteinExistence type="predicted"/>
<evidence type="ECO:0000256" key="3">
    <source>
        <dbReference type="SAM" id="MobiDB-lite"/>
    </source>
</evidence>
<evidence type="ECO:0000256" key="2">
    <source>
        <dbReference type="ARBA" id="ARBA00023284"/>
    </source>
</evidence>
<dbReference type="SUPFAM" id="SSF52833">
    <property type="entry name" value="Thioredoxin-like"/>
    <property type="match status" value="1"/>
</dbReference>
<comment type="caution">
    <text evidence="5">The sequence shown here is derived from an EMBL/GenBank/DDBJ whole genome shotgun (WGS) entry which is preliminary data.</text>
</comment>
<dbReference type="GO" id="GO:0045454">
    <property type="term" value="P:cell redox homeostasis"/>
    <property type="evidence" value="ECO:0007669"/>
    <property type="project" value="TreeGrafter"/>
</dbReference>
<feature type="region of interest" description="Disordered" evidence="3">
    <location>
        <begin position="27"/>
        <end position="55"/>
    </location>
</feature>
<dbReference type="NCBIfam" id="TIGR02174">
    <property type="entry name" value="CXXU_selWTH"/>
    <property type="match status" value="1"/>
</dbReference>
<evidence type="ECO:0008006" key="7">
    <source>
        <dbReference type="Google" id="ProtNLM"/>
    </source>
</evidence>
<feature type="chain" id="PRO_5035885645" description="SelT-like protein" evidence="4">
    <location>
        <begin position="21"/>
        <end position="272"/>
    </location>
</feature>
<dbReference type="PANTHER" id="PTHR13544">
    <property type="entry name" value="SELENOPROTEIN T"/>
    <property type="match status" value="1"/>
</dbReference>
<keyword evidence="2" id="KW-0676">Redox-active center</keyword>
<evidence type="ECO:0000313" key="5">
    <source>
        <dbReference type="EMBL" id="KAF3512232.1"/>
    </source>
</evidence>
<accession>A0A8S9PFP3</accession>
<dbReference type="InterPro" id="IPR019389">
    <property type="entry name" value="Selenoprotein_T"/>
</dbReference>
<feature type="compositionally biased region" description="Pro residues" evidence="3">
    <location>
        <begin position="27"/>
        <end position="42"/>
    </location>
</feature>
<dbReference type="EMBL" id="QGKX02001521">
    <property type="protein sequence ID" value="KAF3512232.1"/>
    <property type="molecule type" value="Genomic_DNA"/>
</dbReference>
<dbReference type="GO" id="GO:0005789">
    <property type="term" value="C:endoplasmic reticulum membrane"/>
    <property type="evidence" value="ECO:0007669"/>
    <property type="project" value="TreeGrafter"/>
</dbReference>
<dbReference type="InterPro" id="IPR036249">
    <property type="entry name" value="Thioredoxin-like_sf"/>
</dbReference>
<evidence type="ECO:0000256" key="1">
    <source>
        <dbReference type="ARBA" id="ARBA00022729"/>
    </source>
</evidence>
<sequence length="272" mass="29749">MDRAQLILLGLPIFLFCSDLFNLFTPPPPKPPPNRPHQPQPHVPHQQRPAGFTPETLDFPSQKQSGLGAVGYGNTVEINFCVSCSFNLAMDFGQCIIVSYMNVQLVFGISLAFNIVTGVLRILKACSFSPCRGTAVTMKKMLETEFPGLDVILANYPAPAPKRLLAKVVPVVQMGVIGMIVAGDRVFPMIGIAQPPAWFNSLRANRFGSMASTWLVGNFLQSYLQSSGAFEVVCNGEPVFSKLKEGRFPGEIELRDLISKKLTRPSIISGSY</sequence>
<dbReference type="GO" id="GO:0004791">
    <property type="term" value="F:thioredoxin-disulfide reductase (NADPH) activity"/>
    <property type="evidence" value="ECO:0007669"/>
    <property type="project" value="TreeGrafter"/>
</dbReference>
<dbReference type="AlphaFoldDB" id="A0A8S9PFP3"/>
<dbReference type="PANTHER" id="PTHR13544:SF11">
    <property type="entry name" value="SELT-LIKE PROTEIN"/>
    <property type="match status" value="1"/>
</dbReference>
<dbReference type="Proteomes" id="UP000712600">
    <property type="component" value="Unassembled WGS sequence"/>
</dbReference>
<feature type="signal peptide" evidence="4">
    <location>
        <begin position="1"/>
        <end position="20"/>
    </location>
</feature>
<evidence type="ECO:0000256" key="4">
    <source>
        <dbReference type="SAM" id="SignalP"/>
    </source>
</evidence>
<evidence type="ECO:0000313" key="6">
    <source>
        <dbReference type="Proteomes" id="UP000712600"/>
    </source>
</evidence>
<name>A0A8S9PFP3_BRACR</name>
<dbReference type="Pfam" id="PF10262">
    <property type="entry name" value="Rdx"/>
    <property type="match status" value="1"/>
</dbReference>
<protein>
    <recommendedName>
        <fullName evidence="7">SelT-like protein</fullName>
    </recommendedName>
</protein>
<dbReference type="Gene3D" id="3.40.30.10">
    <property type="entry name" value="Glutaredoxin"/>
    <property type="match status" value="1"/>
</dbReference>
<dbReference type="InterPro" id="IPR011893">
    <property type="entry name" value="Selenoprotein_Rdx-typ"/>
</dbReference>
<keyword evidence="1 4" id="KW-0732">Signal</keyword>
<gene>
    <name evidence="5" type="ORF">F2Q69_00001011</name>
</gene>
<reference evidence="5" key="1">
    <citation type="submission" date="2019-12" db="EMBL/GenBank/DDBJ databases">
        <title>Genome sequencing and annotation of Brassica cretica.</title>
        <authorList>
            <person name="Studholme D.J."/>
            <person name="Sarris P."/>
        </authorList>
    </citation>
    <scope>NUCLEOTIDE SEQUENCE</scope>
    <source>
        <strain evidence="5">PFS-109/04</strain>
        <tissue evidence="5">Leaf</tissue>
    </source>
</reference>